<dbReference type="SUPFAM" id="SSF49354">
    <property type="entry name" value="PapD-like"/>
    <property type="match status" value="1"/>
</dbReference>
<dbReference type="InterPro" id="IPR008962">
    <property type="entry name" value="PapD-like_sf"/>
</dbReference>
<evidence type="ECO:0000259" key="3">
    <source>
        <dbReference type="PROSITE" id="PS50202"/>
    </source>
</evidence>
<evidence type="ECO:0000313" key="4">
    <source>
        <dbReference type="EMBL" id="RCN29340.1"/>
    </source>
</evidence>
<dbReference type="PANTHER" id="PTHR21513">
    <property type="entry name" value="MAJOR SPERM PROTEIN"/>
    <property type="match status" value="1"/>
</dbReference>
<feature type="compositionally biased region" description="Basic and acidic residues" evidence="2">
    <location>
        <begin position="8"/>
        <end position="20"/>
    </location>
</feature>
<keyword evidence="1" id="KW-0963">Cytoplasm</keyword>
<dbReference type="Proteomes" id="UP000252519">
    <property type="component" value="Unassembled WGS sequence"/>
</dbReference>
<sequence length="206" mass="22671">MVAEGGEEPPKDDIGKKPISDGKGAPEAVKDDTKTPGKDGADGGKAATDAAKPADAPKVNGVNCYFRGSKEKPRNVIFKVPQERRPVWSDIKIQNPTNDRKTFKVKCTSAEIFRVQPPLGFIKPLDTTRIRVWFQNSNGVPTDGKKHYFAVYFMNALDGKTVKEMWHKTAKHEGICRINAVFEKIGTDNQPIPPKPSDEAGKEKPA</sequence>
<keyword evidence="5" id="KW-1185">Reference proteome</keyword>
<feature type="compositionally biased region" description="Basic and acidic residues" evidence="2">
    <location>
        <begin position="28"/>
        <end position="42"/>
    </location>
</feature>
<organism evidence="4 5">
    <name type="scientific">Ancylostoma caninum</name>
    <name type="common">Dog hookworm</name>
    <dbReference type="NCBI Taxonomy" id="29170"/>
    <lineage>
        <taxon>Eukaryota</taxon>
        <taxon>Metazoa</taxon>
        <taxon>Ecdysozoa</taxon>
        <taxon>Nematoda</taxon>
        <taxon>Chromadorea</taxon>
        <taxon>Rhabditida</taxon>
        <taxon>Rhabditina</taxon>
        <taxon>Rhabditomorpha</taxon>
        <taxon>Strongyloidea</taxon>
        <taxon>Ancylostomatidae</taxon>
        <taxon>Ancylostomatinae</taxon>
        <taxon>Ancylostoma</taxon>
    </lineage>
</organism>
<feature type="region of interest" description="Disordered" evidence="2">
    <location>
        <begin position="186"/>
        <end position="206"/>
    </location>
</feature>
<protein>
    <recommendedName>
        <fullName evidence="1">Major sperm protein</fullName>
    </recommendedName>
</protein>
<dbReference type="EMBL" id="JOJR01002007">
    <property type="protein sequence ID" value="RCN29340.1"/>
    <property type="molecule type" value="Genomic_DNA"/>
</dbReference>
<dbReference type="InterPro" id="IPR000535">
    <property type="entry name" value="MSP_dom"/>
</dbReference>
<evidence type="ECO:0000313" key="5">
    <source>
        <dbReference type="Proteomes" id="UP000252519"/>
    </source>
</evidence>
<name>A0A368FEM7_ANCCA</name>
<dbReference type="OrthoDB" id="5915816at2759"/>
<evidence type="ECO:0000256" key="2">
    <source>
        <dbReference type="SAM" id="MobiDB-lite"/>
    </source>
</evidence>
<gene>
    <name evidence="4" type="ORF">ANCCAN_24907</name>
</gene>
<feature type="compositionally biased region" description="Low complexity" evidence="2">
    <location>
        <begin position="44"/>
        <end position="54"/>
    </location>
</feature>
<feature type="domain" description="MSP" evidence="3">
    <location>
        <begin position="68"/>
        <end position="184"/>
    </location>
</feature>
<comment type="function">
    <text evidence="1">Central component in molecular interactions underlying sperm crawling. Forms an extensive filament system that extends from sperm villipoda, along the leading edge of the pseudopod.</text>
</comment>
<dbReference type="PROSITE" id="PS50202">
    <property type="entry name" value="MSP"/>
    <property type="match status" value="1"/>
</dbReference>
<keyword evidence="1" id="KW-0206">Cytoskeleton</keyword>
<evidence type="ECO:0000256" key="1">
    <source>
        <dbReference type="RuleBase" id="RU003425"/>
    </source>
</evidence>
<dbReference type="PANTHER" id="PTHR21513:SF19">
    <property type="entry name" value="MAJOR SPERM PROTEIN"/>
    <property type="match status" value="1"/>
</dbReference>
<dbReference type="AlphaFoldDB" id="A0A368FEM7"/>
<proteinExistence type="predicted"/>
<reference evidence="4 5" key="1">
    <citation type="submission" date="2014-10" db="EMBL/GenBank/DDBJ databases">
        <title>Draft genome of the hookworm Ancylostoma caninum.</title>
        <authorList>
            <person name="Mitreva M."/>
        </authorList>
    </citation>
    <scope>NUCLEOTIDE SEQUENCE [LARGE SCALE GENOMIC DNA]</scope>
    <source>
        <strain evidence="4 5">Baltimore</strain>
    </source>
</reference>
<dbReference type="Pfam" id="PF00635">
    <property type="entry name" value="Motile_Sperm"/>
    <property type="match status" value="1"/>
</dbReference>
<feature type="region of interest" description="Disordered" evidence="2">
    <location>
        <begin position="1"/>
        <end position="54"/>
    </location>
</feature>
<accession>A0A368FEM7</accession>
<comment type="caution">
    <text evidence="4">The sequence shown here is derived from an EMBL/GenBank/DDBJ whole genome shotgun (WGS) entry which is preliminary data.</text>
</comment>
<feature type="compositionally biased region" description="Basic and acidic residues" evidence="2">
    <location>
        <begin position="196"/>
        <end position="206"/>
    </location>
</feature>
<dbReference type="Gene3D" id="2.60.40.10">
    <property type="entry name" value="Immunoglobulins"/>
    <property type="match status" value="1"/>
</dbReference>
<dbReference type="STRING" id="29170.A0A368FEM7"/>
<dbReference type="InterPro" id="IPR013783">
    <property type="entry name" value="Ig-like_fold"/>
</dbReference>